<dbReference type="SUPFAM" id="SSF57196">
    <property type="entry name" value="EGF/Laminin"/>
    <property type="match status" value="13"/>
</dbReference>
<dbReference type="OrthoDB" id="18487at2759"/>
<dbReference type="PANTHER" id="PTHR10574">
    <property type="entry name" value="NETRIN/LAMININ-RELATED"/>
    <property type="match status" value="1"/>
</dbReference>
<evidence type="ECO:0000256" key="14">
    <source>
        <dbReference type="SAM" id="MobiDB-lite"/>
    </source>
</evidence>
<dbReference type="FunFam" id="2.10.25.10:FF:000011">
    <property type="entry name" value="Cadherin EGF LAG seven-pass G-type receptor"/>
    <property type="match status" value="1"/>
</dbReference>
<keyword evidence="6" id="KW-0084">Basement membrane</keyword>
<feature type="domain" description="Laminin EGF-like" evidence="17">
    <location>
        <begin position="1413"/>
        <end position="1461"/>
    </location>
</feature>
<feature type="domain" description="Laminin EGF-like" evidence="17">
    <location>
        <begin position="1462"/>
        <end position="1512"/>
    </location>
</feature>
<dbReference type="GO" id="GO:0009887">
    <property type="term" value="P:animal organ morphogenesis"/>
    <property type="evidence" value="ECO:0007669"/>
    <property type="project" value="TreeGrafter"/>
</dbReference>
<dbReference type="InterPro" id="IPR056863">
    <property type="entry name" value="LMN_ATRN_NET-like_EGF"/>
</dbReference>
<keyword evidence="21" id="KW-1185">Reference proteome</keyword>
<dbReference type="GO" id="GO:0005102">
    <property type="term" value="F:signaling receptor binding"/>
    <property type="evidence" value="ECO:0007669"/>
    <property type="project" value="InterPro"/>
</dbReference>
<feature type="chain" id="PRO_5019010851" description="Laminin subunit alpha-3" evidence="15">
    <location>
        <begin position="25"/>
        <end position="3252"/>
    </location>
</feature>
<feature type="domain" description="Laminin N-terminal" evidence="19">
    <location>
        <begin position="32"/>
        <end position="285"/>
    </location>
</feature>
<dbReference type="Pfam" id="PF00055">
    <property type="entry name" value="Laminin_N"/>
    <property type="match status" value="1"/>
</dbReference>
<dbReference type="FunFam" id="2.60.120.260:FF:000092">
    <property type="entry name" value="Laminin subunit alpha-3"/>
    <property type="match status" value="1"/>
</dbReference>
<evidence type="ECO:0000256" key="8">
    <source>
        <dbReference type="ARBA" id="ARBA00023054"/>
    </source>
</evidence>
<feature type="disulfide bond" evidence="12">
    <location>
        <begin position="1462"/>
        <end position="1474"/>
    </location>
</feature>
<evidence type="ECO:0000256" key="3">
    <source>
        <dbReference type="ARBA" id="ARBA00022530"/>
    </source>
</evidence>
<feature type="domain" description="Laminin EGF-like" evidence="17">
    <location>
        <begin position="1323"/>
        <end position="1368"/>
    </location>
</feature>
<dbReference type="GO" id="GO:0005576">
    <property type="term" value="C:extracellular region"/>
    <property type="evidence" value="ECO:0007669"/>
    <property type="project" value="UniProtKB-ARBA"/>
</dbReference>
<dbReference type="InterPro" id="IPR002049">
    <property type="entry name" value="LE_dom"/>
</dbReference>
<dbReference type="FunFam" id="2.60.120.200:FF:000150">
    <property type="entry name" value="Laminin subunit alpha 5"/>
    <property type="match status" value="1"/>
</dbReference>
<evidence type="ECO:0000256" key="7">
    <source>
        <dbReference type="ARBA" id="ARBA00022889"/>
    </source>
</evidence>
<dbReference type="Pfam" id="PF00053">
    <property type="entry name" value="EGF_laminin"/>
    <property type="match status" value="14"/>
</dbReference>
<feature type="disulfide bond" evidence="12">
    <location>
        <begin position="1344"/>
        <end position="1353"/>
    </location>
</feature>
<comment type="caution">
    <text evidence="12">Lacks conserved residue(s) required for the propagation of feature annotation.</text>
</comment>
<feature type="compositionally biased region" description="Polar residues" evidence="14">
    <location>
        <begin position="2885"/>
        <end position="2894"/>
    </location>
</feature>
<evidence type="ECO:0000256" key="1">
    <source>
        <dbReference type="ARBA" id="ARBA00004302"/>
    </source>
</evidence>
<feature type="disulfide bond" evidence="12">
    <location>
        <begin position="1483"/>
        <end position="1492"/>
    </location>
</feature>
<dbReference type="FunFam" id="2.10.25.10:FF:000388">
    <property type="entry name" value="Laminin subunit alpha"/>
    <property type="match status" value="1"/>
</dbReference>
<dbReference type="FunFam" id="2.10.25.10:FF:000084">
    <property type="entry name" value="Laminin subunit alpha 3"/>
    <property type="match status" value="1"/>
</dbReference>
<evidence type="ECO:0000256" key="6">
    <source>
        <dbReference type="ARBA" id="ARBA00022869"/>
    </source>
</evidence>
<feature type="disulfide bond" evidence="12">
    <location>
        <begin position="1818"/>
        <end position="1827"/>
    </location>
</feature>
<feature type="disulfide bond" evidence="12">
    <location>
        <begin position="503"/>
        <end position="512"/>
    </location>
</feature>
<dbReference type="InterPro" id="IPR013320">
    <property type="entry name" value="ConA-like_dom_sf"/>
</dbReference>
<comment type="subcellular location">
    <subcellularLocation>
        <location evidence="1">Secreted</location>
        <location evidence="1">Extracellular space</location>
        <location evidence="1">Extracellular matrix</location>
        <location evidence="1">Basement membrane</location>
    </subcellularLocation>
</comment>
<name>A0A401T0D3_CHIPU</name>
<dbReference type="Proteomes" id="UP000287033">
    <property type="component" value="Unassembled WGS sequence"/>
</dbReference>
<feature type="signal peptide" evidence="15">
    <location>
        <begin position="1"/>
        <end position="24"/>
    </location>
</feature>
<dbReference type="Gene3D" id="2.60.120.200">
    <property type="match status" value="5"/>
</dbReference>
<feature type="domain" description="Laminin IV type A" evidence="18">
    <location>
        <begin position="1533"/>
        <end position="1711"/>
    </location>
</feature>
<feature type="domain" description="Laminin G" evidence="16">
    <location>
        <begin position="2408"/>
        <end position="2614"/>
    </location>
</feature>
<dbReference type="Pfam" id="PF24973">
    <property type="entry name" value="EGF_LMN_ATRN"/>
    <property type="match status" value="1"/>
</dbReference>
<dbReference type="InterPro" id="IPR000034">
    <property type="entry name" value="Laminin_IV"/>
</dbReference>
<feature type="disulfide bond" evidence="12">
    <location>
        <begin position="618"/>
        <end position="630"/>
    </location>
</feature>
<dbReference type="CDD" id="cd00055">
    <property type="entry name" value="EGF_Lam"/>
    <property type="match status" value="16"/>
</dbReference>
<keyword evidence="5" id="KW-0677">Repeat</keyword>
<evidence type="ECO:0000259" key="17">
    <source>
        <dbReference type="PROSITE" id="PS50027"/>
    </source>
</evidence>
<evidence type="ECO:0000313" key="21">
    <source>
        <dbReference type="Proteomes" id="UP000287033"/>
    </source>
</evidence>
<feature type="disulfide bond" evidence="12">
    <location>
        <begin position="638"/>
        <end position="647"/>
    </location>
</feature>
<dbReference type="FunFam" id="2.10.25.10:FF:000082">
    <property type="entry name" value="Laminin subunit alpha 1"/>
    <property type="match status" value="1"/>
</dbReference>
<dbReference type="SMART" id="SM00282">
    <property type="entry name" value="LamG"/>
    <property type="match status" value="4"/>
</dbReference>
<dbReference type="Pfam" id="PF06009">
    <property type="entry name" value="Laminin_II"/>
    <property type="match status" value="1"/>
</dbReference>
<feature type="domain" description="Laminin EGF-like" evidence="17">
    <location>
        <begin position="573"/>
        <end position="617"/>
    </location>
</feature>
<reference evidence="20 21" key="1">
    <citation type="journal article" date="2018" name="Nat. Ecol. Evol.">
        <title>Shark genomes provide insights into elasmobranch evolution and the origin of vertebrates.</title>
        <authorList>
            <person name="Hara Y"/>
            <person name="Yamaguchi K"/>
            <person name="Onimaru K"/>
            <person name="Kadota M"/>
            <person name="Koyanagi M"/>
            <person name="Keeley SD"/>
            <person name="Tatsumi K"/>
            <person name="Tanaka K"/>
            <person name="Motone F"/>
            <person name="Kageyama Y"/>
            <person name="Nozu R"/>
            <person name="Adachi N"/>
            <person name="Nishimura O"/>
            <person name="Nakagawa R"/>
            <person name="Tanegashima C"/>
            <person name="Kiyatake I"/>
            <person name="Matsumoto R"/>
            <person name="Murakumo K"/>
            <person name="Nishida K"/>
            <person name="Terakita A"/>
            <person name="Kuratani S"/>
            <person name="Sato K"/>
            <person name="Hyodo S Kuraku.S."/>
        </authorList>
    </citation>
    <scope>NUCLEOTIDE SEQUENCE [LARGE SCALE GENOMIC DNA]</scope>
</reference>
<evidence type="ECO:0000313" key="20">
    <source>
        <dbReference type="EMBL" id="GCC36085.1"/>
    </source>
</evidence>
<dbReference type="SMART" id="SM00180">
    <property type="entry name" value="EGF_Lam"/>
    <property type="match status" value="17"/>
</dbReference>
<dbReference type="SUPFAM" id="SSF49899">
    <property type="entry name" value="Concanavalin A-like lectins/glucanases"/>
    <property type="match status" value="4"/>
</dbReference>
<feature type="domain" description="Laminin G" evidence="16">
    <location>
        <begin position="2926"/>
        <end position="3093"/>
    </location>
</feature>
<dbReference type="Gene3D" id="2.60.120.260">
    <property type="entry name" value="Galactose-binding domain-like"/>
    <property type="match status" value="1"/>
</dbReference>
<dbReference type="InterPro" id="IPR008211">
    <property type="entry name" value="Laminin_N"/>
</dbReference>
<keyword evidence="9 12" id="KW-1015">Disulfide bond</keyword>
<feature type="domain" description="Laminin EGF-like" evidence="17">
    <location>
        <begin position="480"/>
        <end position="526"/>
    </location>
</feature>
<dbReference type="OMA" id="GECKCLT"/>
<dbReference type="GO" id="GO:0006950">
    <property type="term" value="P:response to stress"/>
    <property type="evidence" value="ECO:0007669"/>
    <property type="project" value="UniProtKB-ARBA"/>
</dbReference>
<evidence type="ECO:0000256" key="11">
    <source>
        <dbReference type="ARBA" id="ARBA00023292"/>
    </source>
</evidence>
<gene>
    <name evidence="20" type="ORF">chiPu_0014577</name>
</gene>
<dbReference type="PROSITE" id="PS01248">
    <property type="entry name" value="EGF_LAM_1"/>
    <property type="match status" value="6"/>
</dbReference>
<feature type="domain" description="Laminin EGF-like" evidence="17">
    <location>
        <begin position="1745"/>
        <end position="1791"/>
    </location>
</feature>
<dbReference type="FunFam" id="2.10.25.10:FF:000209">
    <property type="entry name" value="Laminin subunit alpha 5"/>
    <property type="match status" value="1"/>
</dbReference>
<evidence type="ECO:0000256" key="13">
    <source>
        <dbReference type="SAM" id="Coils"/>
    </source>
</evidence>
<keyword evidence="10" id="KW-0325">Glycoprotein</keyword>
<feature type="domain" description="Laminin EGF-like" evidence="17">
    <location>
        <begin position="415"/>
        <end position="458"/>
    </location>
</feature>
<feature type="disulfide bond" evidence="12">
    <location>
        <begin position="573"/>
        <end position="585"/>
    </location>
</feature>
<proteinExistence type="predicted"/>
<evidence type="ECO:0000256" key="5">
    <source>
        <dbReference type="ARBA" id="ARBA00022737"/>
    </source>
</evidence>
<keyword evidence="2" id="KW-0964">Secreted</keyword>
<dbReference type="Pfam" id="PF00054">
    <property type="entry name" value="Laminin_G_1"/>
    <property type="match status" value="1"/>
</dbReference>
<accession>A0A401T0D3</accession>
<dbReference type="GO" id="GO:0045995">
    <property type="term" value="P:regulation of embryonic development"/>
    <property type="evidence" value="ECO:0007669"/>
    <property type="project" value="InterPro"/>
</dbReference>
<feature type="disulfide bond" evidence="12">
    <location>
        <begin position="593"/>
        <end position="602"/>
    </location>
</feature>
<feature type="disulfide bond" evidence="12">
    <location>
        <begin position="1323"/>
        <end position="1335"/>
    </location>
</feature>
<protein>
    <recommendedName>
        <fullName evidence="22">Laminin subunit alpha-3</fullName>
    </recommendedName>
</protein>
<evidence type="ECO:0000259" key="19">
    <source>
        <dbReference type="PROSITE" id="PS51117"/>
    </source>
</evidence>
<keyword evidence="11 12" id="KW-0424">Laminin EGF-like domain</keyword>
<feature type="disulfide bond" evidence="12">
    <location>
        <begin position="480"/>
        <end position="492"/>
    </location>
</feature>
<evidence type="ECO:0000256" key="10">
    <source>
        <dbReference type="ARBA" id="ARBA00023180"/>
    </source>
</evidence>
<dbReference type="InterPro" id="IPR009254">
    <property type="entry name" value="Laminin_aI"/>
</dbReference>
<dbReference type="GO" id="GO:0009888">
    <property type="term" value="P:tissue development"/>
    <property type="evidence" value="ECO:0007669"/>
    <property type="project" value="TreeGrafter"/>
</dbReference>
<feature type="region of interest" description="Disordered" evidence="14">
    <location>
        <begin position="2885"/>
        <end position="2911"/>
    </location>
</feature>
<evidence type="ECO:0000256" key="2">
    <source>
        <dbReference type="ARBA" id="ARBA00022525"/>
    </source>
</evidence>
<dbReference type="SMART" id="SM00181">
    <property type="entry name" value="EGF"/>
    <property type="match status" value="10"/>
</dbReference>
<feature type="disulfide bond" evidence="12">
    <location>
        <begin position="527"/>
        <end position="539"/>
    </location>
</feature>
<evidence type="ECO:0000256" key="4">
    <source>
        <dbReference type="ARBA" id="ARBA00022729"/>
    </source>
</evidence>
<dbReference type="CDD" id="cd00110">
    <property type="entry name" value="LamG"/>
    <property type="match status" value="3"/>
</dbReference>
<feature type="domain" description="Laminin G" evidence="16">
    <location>
        <begin position="2704"/>
        <end position="2863"/>
    </location>
</feature>
<dbReference type="FunFam" id="2.10.25.10:FF:000033">
    <property type="entry name" value="Laminin subunit alpha 2"/>
    <property type="match status" value="1"/>
</dbReference>
<dbReference type="PROSITE" id="PS50025">
    <property type="entry name" value="LAM_G_DOMAIN"/>
    <property type="match status" value="4"/>
</dbReference>
<evidence type="ECO:0000259" key="18">
    <source>
        <dbReference type="PROSITE" id="PS51115"/>
    </source>
</evidence>
<evidence type="ECO:0000256" key="9">
    <source>
        <dbReference type="ARBA" id="ARBA00023157"/>
    </source>
</evidence>
<dbReference type="PANTHER" id="PTHR10574:SF406">
    <property type="entry name" value="LAMININ SUBUNIT ALPHA 5"/>
    <property type="match status" value="1"/>
</dbReference>
<dbReference type="GO" id="GO:0030155">
    <property type="term" value="P:regulation of cell adhesion"/>
    <property type="evidence" value="ECO:0007669"/>
    <property type="project" value="InterPro"/>
</dbReference>
<keyword evidence="7" id="KW-0130">Cell adhesion</keyword>
<feature type="disulfide bond" evidence="12">
    <location>
        <begin position="1325"/>
        <end position="1342"/>
    </location>
</feature>
<evidence type="ECO:0008006" key="22">
    <source>
        <dbReference type="Google" id="ProtNLM"/>
    </source>
</evidence>
<dbReference type="FunFam" id="2.10.25.10:FF:000090">
    <property type="entry name" value="laminin subunit alpha"/>
    <property type="match status" value="1"/>
</dbReference>
<evidence type="ECO:0000256" key="15">
    <source>
        <dbReference type="SAM" id="SignalP"/>
    </source>
</evidence>
<dbReference type="Pfam" id="PF00052">
    <property type="entry name" value="Laminin_B"/>
    <property type="match status" value="1"/>
</dbReference>
<feature type="domain" description="Laminin G" evidence="16">
    <location>
        <begin position="3100"/>
        <end position="3252"/>
    </location>
</feature>
<dbReference type="EMBL" id="BEZZ01000784">
    <property type="protein sequence ID" value="GCC36085.1"/>
    <property type="molecule type" value="Genomic_DNA"/>
</dbReference>
<dbReference type="FunFam" id="2.10.25.10:FF:000034">
    <property type="entry name" value="Laminin subunit alpha 3"/>
    <property type="match status" value="2"/>
</dbReference>
<keyword evidence="3" id="KW-0272">Extracellular matrix</keyword>
<feature type="coiled-coil region" evidence="13">
    <location>
        <begin position="1926"/>
        <end position="2016"/>
    </location>
</feature>
<dbReference type="STRING" id="137246.A0A401T0D3"/>
<dbReference type="InterPro" id="IPR001791">
    <property type="entry name" value="Laminin_G"/>
</dbReference>
<dbReference type="PROSITE" id="PS51115">
    <property type="entry name" value="LAMININ_IVA"/>
    <property type="match status" value="1"/>
</dbReference>
<dbReference type="PROSITE" id="PS50027">
    <property type="entry name" value="EGF_LAM_2"/>
    <property type="match status" value="10"/>
</dbReference>
<feature type="disulfide bond" evidence="12">
    <location>
        <begin position="1464"/>
        <end position="1481"/>
    </location>
</feature>
<feature type="disulfide bond" evidence="12">
    <location>
        <begin position="529"/>
        <end position="546"/>
    </location>
</feature>
<dbReference type="Pfam" id="PF02210">
    <property type="entry name" value="Laminin_G_2"/>
    <property type="match status" value="3"/>
</dbReference>
<dbReference type="InterPro" id="IPR050440">
    <property type="entry name" value="Laminin/Netrin_ECM"/>
</dbReference>
<sequence>MARGPRGRLLLGAVLLHFGQLVLSREAPDKLNGFSLHPPYLNIAQGSKIAATATCGEDGAGRPRLDLYCKLVGGPAAGVSSQTIQGQFCDHCLSDDAYKAHAITNAIDGTERWWQSPPLSRGLHYNQVNVTLDFGQLFHVAYILIKFANSPRPDLWVLERSVDFGRSYSPWQYFAHSKRDCEDLFRTRARERITRDDDVICTTEYSRILPLENGEIVISLVNGRPGSTNFNDSPVLREFTKATNIRLRFLRTNTLLGHLISKTQKDPTVTRRYYYSIKDISVGGRCVCNGHADSCRAKNPENPFQLQCECQHNTCGISCDRCCPGYSQKQWQPATTSSANECEPCNCHGHATDCYYDAEVSRRRVSMNSYGRYEGGGVCLNCQHNTAGINCERCAPFYYRPSGVPKEAVDGCLPCRCNPEFADGCDGTTGLCRCKPQYSGEHCDRCSRGYYSFPQCGYVPVYSTASPVTVVPSAGDFQNCKCNVQGTVANTCHIDPHTQRCDCKPHYTGPYCTHCATGYFGNYCQQCQCYSAGVTNQVCDPNTGQCLCRNGFQGYFCESCSAGYFRFPYCETCRCNNVGTLPERCDDSGRCLCRAEFAGNQCDQCHPGYHSFPRCQACSCDQIGSIDNNCDTIGRCRCRPNFTGPTCSHCAPGYYGYPTCLFTDCNSAGTVTHDPSSQSGSCQCLANVKGSKCDQCKSLYWNLAEENPDGCIECRCNVIGTISGIGECNQDDGHCYCKSNVCDELCDWCKEGHYALEERHYFGCQGCQCDIGGSTNLTCNILSGTCQCRPNVEGRTCNEPRRNHYFPDLHHLKYEIEDGTTPNGRAVRFGFDPQEFLNFSWRGYAQMSSVQPEVVMSITVTSPNLFRIIFRYKNRTPKPVRGRISITEENNVRVTVHVENRNLNLFRIAFRYINPGFTTVYGHVAIYQAQPSTVLPQAKEIIFARSKEPSFVTVARSNYGDPFPLTPGTWTVNIEAEGVLLDYLILLPSDYYEAPILQLQVTDPCTYAANPEQVGKKFSYIPNPRGATTQGTFNLYSCKYSFFCRSVAIDSQNRIAAFDLLSYADLLLHGTSISFLLHKVYLIPFKEFCTEHVEPKMHCIGTHGPITNRSSCVASKYEIPVSSVKVKDGHLSTADLSSQSDLSKDPQLLTQRPPTMVEPGDIILLKSPKNQITFKTRVPNEGKHVILVHFYQPLYPTFPVGVMVDGGRPYNGFFSAFFCPHGFGCRNQVISGNTIELDIINPELSVILTVPKGKALWLDYILIVPSESYDPDLRNEKPLDKSFDFITACGGNSFFINPATSSRFCLDSAKSLVAFYNNGALPCQCNEKGATSPACNPFGGQCSCRPNVIGRQCNKCATGYFKFPNCRPCNCGKRLCDEVTGQCICPPQTVKPSCETCEKQTFSYHPLMGCAKCNCSREGIIKPANPDCNRQTGQCRCKSKVTGRQCDRCSIGYSRYPDCIPCNCNREATQPSVCDPITGQCLCKENVIGAQCDICRPGSFYLDPANPKGCTSCFCFGITNECRSSDKSRTKHMQMKKWKLLTGNKQSIPVVYNQRSNTVVADVQELPDVIRDLYWLAPESYLGDKVSSYGGLLTYQLKSFGLPSEGMTLLEKRSDVELRGEQMTIVYFDPRNPLPDRVYHGQVQLLEDNFRHAIINSPVTREDFMLLLSNLEELHIRALYYSQTQRLSLGQVQLEEASVSGTGNPATNVEVCSCPPNYLGDSCQKCAIGYYRDWNGFFSGRCVPCRCHGHSKQCADRSGRCIDCKHNTEGDHCERCKSGFFGNAAQGTCSSCPCPYTQPSNSFATRCGEINGAFQCMCKPGYTGSRCERCAPGYFGNPLEIGSECRPCQCGHSSSTSCDPLTGQCSNCQDCTNEEPKDTSSDEKCDTCDSCVEALLLDLNKMDSDLHKIKLQLQNANTSTATQHRMNNLDKSIKNTENQLKVYQATVERHVKRTDDLENDNMNLVQDVLALEEKTMNTLDSSSGTAPKLDEVERMLNEMRNRNFDEERRVADRENQESKILLDRIKNGFVKNIEENKQLASNIMDALSLYQTKLMDLQDAITEAANLTQKAENLNGINSISLDNIKNKHGKLNIKQAEVASLLQMADVTLNNLNNMLRMLDKSQEDYEKHGAQLDGALSSLEDKIKKLSNANSKEPIVVSAERHAENLDQLSKQLHRAIEEVNQDSLIQRVVDASDAYEKIINAVDAAEMAANKAANASHIALQAVVKEDLPGQASELKTKSDDIFSTTNGLNRNFKDVSSKLRDASNRLNNAKSKKNELQPGLAPLQAKLQQINRDDVGETLDMAKDAAKEANDTANRVMSKLQPIINDIKNLNRSSESIENATAINIALREAENSVKNLTNTLPDLVKKLKDLSQIQPVNNISKNIGRIRELIDQAREAANKINVAMKFNGNSGVEVRLPDNLDHLKPYTSLLLYLKRPNVLPPRGDAGRRKRQDATNMFVLYLGNKDTSKDYMGMALQGEKLVTVYKLANDEAKIISEKTVNKESFDIVKFERILQYGSLNYSQVSSTVQKRIDSVSSNVTAKGDDLLLNLDPKNTVFYVGGFPPTFVPPAALDYPKYKGCIELGVLNEKLISLYNFEQTFNINTTEDRPCQRMLNSKKRTVVIVNGVNAVYVNNTFSQLDFRNYYLGGIPSQIKERLNIPVKTSVRACMKNLKAEERNIDLSNEPIVGVSKGCSKSLLLVRTAYFNGSGLLGLPASDLTFPENFHIGFGFATSQLNSLLFSYEKNNFDVFLENGKVVVNILGKVLKSQSSFNDGANHYVSIQRIGNRIYLNVDDMDKQKETIQLGQPGTEGLVYLGGDKNRRNFDGCISNVFLQRNRESPRIENLAFSVEDTGVYLDTCPQQRAPEMLMLKEGRKWNGQETVKTNKNGKNQKVIPDYSTKENTGQESKDCLLPWQPKSVSGAYQFGDSPDSRLEYDFVPESFKERSTFSIDVRTVATEGTIFYVADKSGKSSMILYVSRGRFIFSFTVNEKKLKIKSKAKHNDGKWHTVVFSRENNKGKLIIDGLRTRHASFSDSALLKVESPFYLGGLPSGKKRRNRKLHGFQGCLRNFKMDGSELHSPLHTFGVTPCFDGKFKQGVYFSAKGGYVVLDNSFVVGKDFELLFAVRPQSQTGILFHINSSQGNYLSLYMYKGKVTVHVNNGAGDFNTSVTPQSLCDGQWHRIVVIKRNNVVQLDVDTERDHVVGPAASLSTDTADPLYVGGIPGKKLVVKRKFIILRFALVIAPVHLT</sequence>
<organism evidence="20 21">
    <name type="scientific">Chiloscyllium punctatum</name>
    <name type="common">Brownbanded bambooshark</name>
    <name type="synonym">Hemiscyllium punctatum</name>
    <dbReference type="NCBI Taxonomy" id="137246"/>
    <lineage>
        <taxon>Eukaryota</taxon>
        <taxon>Metazoa</taxon>
        <taxon>Chordata</taxon>
        <taxon>Craniata</taxon>
        <taxon>Vertebrata</taxon>
        <taxon>Chondrichthyes</taxon>
        <taxon>Elasmobranchii</taxon>
        <taxon>Galeomorphii</taxon>
        <taxon>Galeoidea</taxon>
        <taxon>Orectolobiformes</taxon>
        <taxon>Hemiscylliidae</taxon>
        <taxon>Chiloscyllium</taxon>
    </lineage>
</organism>
<feature type="coiled-coil region" evidence="13">
    <location>
        <begin position="2344"/>
        <end position="2401"/>
    </location>
</feature>
<feature type="disulfide bond" evidence="12">
    <location>
        <begin position="434"/>
        <end position="443"/>
    </location>
</feature>
<dbReference type="Gene3D" id="2.10.25.10">
    <property type="entry name" value="Laminin"/>
    <property type="match status" value="14"/>
</dbReference>
<dbReference type="PROSITE" id="PS00022">
    <property type="entry name" value="EGF_1"/>
    <property type="match status" value="2"/>
</dbReference>
<dbReference type="InterPro" id="IPR000742">
    <property type="entry name" value="EGF"/>
</dbReference>
<comment type="caution">
    <text evidence="20">The sequence shown here is derived from an EMBL/GenBank/DDBJ whole genome shotgun (WGS) entry which is preliminary data.</text>
</comment>
<dbReference type="SMART" id="SM00136">
    <property type="entry name" value="LamNT"/>
    <property type="match status" value="1"/>
</dbReference>
<dbReference type="SMART" id="SM00281">
    <property type="entry name" value="LamB"/>
    <property type="match status" value="1"/>
</dbReference>
<feature type="disulfide bond" evidence="12">
    <location>
        <begin position="1437"/>
        <end position="1446"/>
    </location>
</feature>
<dbReference type="Gene3D" id="2.170.300.10">
    <property type="entry name" value="Tie2 ligand-binding domain superfamily"/>
    <property type="match status" value="1"/>
</dbReference>
<keyword evidence="8 13" id="KW-0175">Coiled coil</keyword>
<dbReference type="GO" id="GO:0071711">
    <property type="term" value="P:basement membrane organization"/>
    <property type="evidence" value="ECO:0007669"/>
    <property type="project" value="UniProtKB-ARBA"/>
</dbReference>
<dbReference type="GO" id="GO:0061564">
    <property type="term" value="P:axon development"/>
    <property type="evidence" value="ECO:0007669"/>
    <property type="project" value="UniProtKB-ARBA"/>
</dbReference>
<evidence type="ECO:0000259" key="16">
    <source>
        <dbReference type="PROSITE" id="PS50025"/>
    </source>
</evidence>
<feature type="domain" description="Laminin EGF-like" evidence="17">
    <location>
        <begin position="1792"/>
        <end position="1847"/>
    </location>
</feature>
<dbReference type="GO" id="GO:0007155">
    <property type="term" value="P:cell adhesion"/>
    <property type="evidence" value="ECO:0007669"/>
    <property type="project" value="UniProtKB-KW"/>
</dbReference>
<dbReference type="FunFam" id="2.10.25.10:FF:000083">
    <property type="entry name" value="Laminin subunit alpha"/>
    <property type="match status" value="1"/>
</dbReference>
<evidence type="ECO:0000256" key="12">
    <source>
        <dbReference type="PROSITE-ProRule" id="PRU00460"/>
    </source>
</evidence>
<keyword evidence="4 15" id="KW-0732">Signal</keyword>
<dbReference type="PRINTS" id="PR00011">
    <property type="entry name" value="EGFLAMININ"/>
</dbReference>
<feature type="domain" description="Laminin EGF-like" evidence="17">
    <location>
        <begin position="618"/>
        <end position="662"/>
    </location>
</feature>
<dbReference type="FunFam" id="2.10.25.10:FF:000188">
    <property type="entry name" value="Laminin subunit gamma 2"/>
    <property type="match status" value="1"/>
</dbReference>
<dbReference type="FunFam" id="2.10.25.10:FF:000069">
    <property type="entry name" value="Laminin subunit alpha 1"/>
    <property type="match status" value="1"/>
</dbReference>
<dbReference type="Pfam" id="PF06008">
    <property type="entry name" value="Laminin_I"/>
    <property type="match status" value="1"/>
</dbReference>
<dbReference type="PROSITE" id="PS51117">
    <property type="entry name" value="LAMININ_NTER"/>
    <property type="match status" value="1"/>
</dbReference>
<dbReference type="InterPro" id="IPR010307">
    <property type="entry name" value="Laminin_dom_II"/>
</dbReference>
<feature type="domain" description="Laminin EGF-like" evidence="17">
    <location>
        <begin position="527"/>
        <end position="572"/>
    </location>
</feature>
<dbReference type="SUPFAM" id="SSF57997">
    <property type="entry name" value="Tropomyosin"/>
    <property type="match status" value="1"/>
</dbReference>
<dbReference type="GO" id="GO:0005604">
    <property type="term" value="C:basement membrane"/>
    <property type="evidence" value="ECO:0007669"/>
    <property type="project" value="UniProtKB-SubCell"/>
</dbReference>
<dbReference type="GO" id="GO:0030334">
    <property type="term" value="P:regulation of cell migration"/>
    <property type="evidence" value="ECO:0007669"/>
    <property type="project" value="InterPro"/>
</dbReference>
<feature type="disulfide bond" evidence="12">
    <location>
        <begin position="1764"/>
        <end position="1773"/>
    </location>
</feature>
<feature type="disulfide bond" evidence="12">
    <location>
        <begin position="548"/>
        <end position="557"/>
    </location>
</feature>